<evidence type="ECO:0000256" key="1">
    <source>
        <dbReference type="SAM" id="MobiDB-lite"/>
    </source>
</evidence>
<dbReference type="PANTHER" id="PTHR14336">
    <property type="entry name" value="TANDEM PH DOMAIN CONTAINING PROTEIN"/>
    <property type="match status" value="1"/>
</dbReference>
<dbReference type="InterPro" id="IPR001849">
    <property type="entry name" value="PH_domain"/>
</dbReference>
<evidence type="ECO:0000313" key="4">
    <source>
        <dbReference type="EMBL" id="CAG5134802.1"/>
    </source>
</evidence>
<dbReference type="InterPro" id="IPR036388">
    <property type="entry name" value="WH-like_DNA-bd_sf"/>
</dbReference>
<dbReference type="PROSITE" id="PS50186">
    <property type="entry name" value="DEP"/>
    <property type="match status" value="1"/>
</dbReference>
<gene>
    <name evidence="4" type="ORF">CUNI_LOCUS20360</name>
</gene>
<name>A0A8S4A3F5_9EUPU</name>
<dbReference type="GO" id="GO:0035556">
    <property type="term" value="P:intracellular signal transduction"/>
    <property type="evidence" value="ECO:0007669"/>
    <property type="project" value="InterPro"/>
</dbReference>
<comment type="caution">
    <text evidence="4">The sequence shown here is derived from an EMBL/GenBank/DDBJ whole genome shotgun (WGS) entry which is preliminary data.</text>
</comment>
<feature type="non-terminal residue" evidence="4">
    <location>
        <position position="1"/>
    </location>
</feature>
<dbReference type="InterPro" id="IPR000591">
    <property type="entry name" value="DEP_dom"/>
</dbReference>
<sequence length="378" mass="42115">NANRKWKARWFVLNEDQLSCHHKKNKSVIISSLPLQGCSVVCPCSDNGELNPQGLLKLHVPDGQEIYLQAGGTEDRNRWAHALGAVIRSLSTSQKVIHDQMAFQNFRTHANVSEIIGAIQDPDAGIESASHLRGGVVFKNCFTGRTIVDWLLRWSLVRNRENGAAMGQALLKLGHVQEVDLKDGTSGHSPRFNDTDKLYRFTSINLGATRNSFYDSTDSDSSSSEDDDDICDKTEPKTKKGKVVKEAFLAKRRNIRKGWKVKKVIARETPPSLQYYRAKFAASIDDKFPVKTIHLNTCKVIEIIKPPSGTKGNSSGAIEGTEARTPRFRLVIRSKKGKTLTFQMKDEQEKVEWLTVLGDICRQCSQEDSSVGLATSSN</sequence>
<reference evidence="4" key="1">
    <citation type="submission" date="2021-04" db="EMBL/GenBank/DDBJ databases">
        <authorList>
            <consortium name="Molecular Ecology Group"/>
        </authorList>
    </citation>
    <scope>NUCLEOTIDE SEQUENCE</scope>
</reference>
<evidence type="ECO:0000259" key="2">
    <source>
        <dbReference type="PROSITE" id="PS50003"/>
    </source>
</evidence>
<organism evidence="4 5">
    <name type="scientific">Candidula unifasciata</name>
    <dbReference type="NCBI Taxonomy" id="100452"/>
    <lineage>
        <taxon>Eukaryota</taxon>
        <taxon>Metazoa</taxon>
        <taxon>Spiralia</taxon>
        <taxon>Lophotrochozoa</taxon>
        <taxon>Mollusca</taxon>
        <taxon>Gastropoda</taxon>
        <taxon>Heterobranchia</taxon>
        <taxon>Euthyneura</taxon>
        <taxon>Panpulmonata</taxon>
        <taxon>Eupulmonata</taxon>
        <taxon>Stylommatophora</taxon>
        <taxon>Helicina</taxon>
        <taxon>Helicoidea</taxon>
        <taxon>Geomitridae</taxon>
        <taxon>Candidula</taxon>
    </lineage>
</organism>
<dbReference type="CDD" id="cd04371">
    <property type="entry name" value="DEP"/>
    <property type="match status" value="1"/>
</dbReference>
<feature type="region of interest" description="Disordered" evidence="1">
    <location>
        <begin position="214"/>
        <end position="235"/>
    </location>
</feature>
<evidence type="ECO:0008006" key="6">
    <source>
        <dbReference type="Google" id="ProtNLM"/>
    </source>
</evidence>
<accession>A0A8S4A3F5</accession>
<dbReference type="Pfam" id="PF00169">
    <property type="entry name" value="PH"/>
    <property type="match status" value="2"/>
</dbReference>
<dbReference type="SUPFAM" id="SSF46785">
    <property type="entry name" value="Winged helix' DNA-binding domain"/>
    <property type="match status" value="1"/>
</dbReference>
<feature type="domain" description="PH" evidence="2">
    <location>
        <begin position="242"/>
        <end position="362"/>
    </location>
</feature>
<dbReference type="SUPFAM" id="SSF50729">
    <property type="entry name" value="PH domain-like"/>
    <property type="match status" value="2"/>
</dbReference>
<keyword evidence="5" id="KW-1185">Reference proteome</keyword>
<dbReference type="InterPro" id="IPR011993">
    <property type="entry name" value="PH-like_dom_sf"/>
</dbReference>
<dbReference type="OrthoDB" id="185175at2759"/>
<dbReference type="InterPro" id="IPR051707">
    <property type="entry name" value="PI-Interact_SigTrans_Reg"/>
</dbReference>
<dbReference type="Proteomes" id="UP000678393">
    <property type="component" value="Unassembled WGS sequence"/>
</dbReference>
<dbReference type="EMBL" id="CAJHNH020007590">
    <property type="protein sequence ID" value="CAG5134802.1"/>
    <property type="molecule type" value="Genomic_DNA"/>
</dbReference>
<dbReference type="SMART" id="SM00233">
    <property type="entry name" value="PH"/>
    <property type="match status" value="2"/>
</dbReference>
<dbReference type="PROSITE" id="PS50003">
    <property type="entry name" value="PH_DOMAIN"/>
    <property type="match status" value="2"/>
</dbReference>
<dbReference type="Gene3D" id="2.30.29.30">
    <property type="entry name" value="Pleckstrin-homology domain (PH domain)/Phosphotyrosine-binding domain (PTB)"/>
    <property type="match status" value="2"/>
</dbReference>
<evidence type="ECO:0000313" key="5">
    <source>
        <dbReference type="Proteomes" id="UP000678393"/>
    </source>
</evidence>
<dbReference type="SMART" id="SM00049">
    <property type="entry name" value="DEP"/>
    <property type="match status" value="1"/>
</dbReference>
<protein>
    <recommendedName>
        <fullName evidence="6">Pleckstrin</fullName>
    </recommendedName>
</protein>
<dbReference type="Gene3D" id="1.10.10.10">
    <property type="entry name" value="Winged helix-like DNA-binding domain superfamily/Winged helix DNA-binding domain"/>
    <property type="match status" value="1"/>
</dbReference>
<dbReference type="Pfam" id="PF00610">
    <property type="entry name" value="DEP"/>
    <property type="match status" value="1"/>
</dbReference>
<feature type="domain" description="PH" evidence="2">
    <location>
        <begin position="1"/>
        <end position="88"/>
    </location>
</feature>
<feature type="domain" description="DEP" evidence="3">
    <location>
        <begin position="122"/>
        <end position="203"/>
    </location>
</feature>
<proteinExistence type="predicted"/>
<dbReference type="InterPro" id="IPR036390">
    <property type="entry name" value="WH_DNA-bd_sf"/>
</dbReference>
<dbReference type="AlphaFoldDB" id="A0A8S4A3F5"/>
<evidence type="ECO:0000259" key="3">
    <source>
        <dbReference type="PROSITE" id="PS50186"/>
    </source>
</evidence>